<evidence type="ECO:0000313" key="1">
    <source>
        <dbReference type="EMBL" id="TDE20850.1"/>
    </source>
</evidence>
<comment type="caution">
    <text evidence="1">The sequence shown here is derived from an EMBL/GenBank/DDBJ whole genome shotgun (WGS) entry which is preliminary data.</text>
</comment>
<dbReference type="EMBL" id="SMLD01000306">
    <property type="protein sequence ID" value="TDE20850.1"/>
    <property type="molecule type" value="Genomic_DNA"/>
</dbReference>
<name>A0A4R5E272_9ACTN</name>
<dbReference type="Proteomes" id="UP000295136">
    <property type="component" value="Unassembled WGS sequence"/>
</dbReference>
<keyword evidence="2" id="KW-1185">Reference proteome</keyword>
<protein>
    <submittedName>
        <fullName evidence="1">Uncharacterized protein</fullName>
    </submittedName>
</protein>
<reference evidence="1 2" key="1">
    <citation type="submission" date="2019-03" db="EMBL/GenBank/DDBJ databases">
        <title>Draft genome sequences of novel Actinobacteria.</title>
        <authorList>
            <person name="Sahin N."/>
            <person name="Ay H."/>
            <person name="Saygin H."/>
        </authorList>
    </citation>
    <scope>NUCLEOTIDE SEQUENCE [LARGE SCALE GENOMIC DNA]</scope>
    <source>
        <strain evidence="1 2">6K102</strain>
    </source>
</reference>
<accession>A0A4R5E272</accession>
<evidence type="ECO:0000313" key="2">
    <source>
        <dbReference type="Proteomes" id="UP000295136"/>
    </source>
</evidence>
<proteinExistence type="predicted"/>
<dbReference type="AlphaFoldDB" id="A0A4R5E272"/>
<organism evidence="1 2">
    <name type="scientific">Nonomuraea mesophila</name>
    <dbReference type="NCBI Taxonomy" id="2530382"/>
    <lineage>
        <taxon>Bacteria</taxon>
        <taxon>Bacillati</taxon>
        <taxon>Actinomycetota</taxon>
        <taxon>Actinomycetes</taxon>
        <taxon>Streptosporangiales</taxon>
        <taxon>Streptosporangiaceae</taxon>
        <taxon>Nonomuraea</taxon>
    </lineage>
</organism>
<gene>
    <name evidence="1" type="ORF">E1295_46990</name>
</gene>
<sequence>MKYWARVTKFDPRGCQLADRHYSRRKIGSPQFMPPGQTIVLLSCDERAVFGWWRPHPRSGLRAMNGLDGWTCTIFHNESTILSSELILDAERVFAEEGHDIGPDGLLTYVWDRKVRSANPGYCFKQAGWKRVGRSADRRKTLLQKLEAV</sequence>
<dbReference type="RefSeq" id="WP_132641723.1">
    <property type="nucleotide sequence ID" value="NZ_SMLD01000306.1"/>
</dbReference>